<accession>K0J4Q2</accession>
<protein>
    <submittedName>
        <fullName evidence="2">Uncharacterized protein</fullName>
    </submittedName>
</protein>
<dbReference type="OrthoDB" id="2970492at2"/>
<reference evidence="2 3" key="1">
    <citation type="submission" date="2011-01" db="EMBL/GenBank/DDBJ databases">
        <title>Whole genome sequence of Amphibacillus xylinus NBRC 15112.</title>
        <authorList>
            <person name="Nakazawa H."/>
            <person name="Katano Y."/>
            <person name="Nakamura S."/>
            <person name="Sasagawa M."/>
            <person name="Fukada J."/>
            <person name="Arai T."/>
            <person name="Sasakura N."/>
            <person name="Mochizuki D."/>
            <person name="Hosoyama A."/>
            <person name="Harada K."/>
            <person name="Horikawa H."/>
            <person name="Kato Y."/>
            <person name="Harada T."/>
            <person name="Sasaki K."/>
            <person name="Sekiguchi M."/>
            <person name="Hodoyama M."/>
            <person name="Nishiko R."/>
            <person name="Narita H."/>
            <person name="Hanamaki A."/>
            <person name="Hata C."/>
            <person name="Konno Y."/>
            <person name="Niimura Y."/>
            <person name="Yamazaki S."/>
            <person name="Fujita N."/>
        </authorList>
    </citation>
    <scope>NUCLEOTIDE SEQUENCE [LARGE SCALE GENOMIC DNA]</scope>
    <source>
        <strain evidence="3">ATCC 51415 / DSM 6626 / JCM 7361 / LMG 17667 / NBRC 15112 / Ep01</strain>
    </source>
</reference>
<feature type="transmembrane region" description="Helical" evidence="1">
    <location>
        <begin position="32"/>
        <end position="50"/>
    </location>
</feature>
<proteinExistence type="predicted"/>
<keyword evidence="1" id="KW-0812">Transmembrane</keyword>
<dbReference type="KEGG" id="axl:AXY_21900"/>
<gene>
    <name evidence="2" type="ordered locus">AXY_21900</name>
</gene>
<keyword evidence="1" id="KW-0472">Membrane</keyword>
<sequence length="165" mass="19168">MFIDKNLLINDKKWFNVELTKYTWGDIVNRKLLLFLLLMTFCIFLLAGCYSSQATEPTENTMVISLENHAHFSIYQIEIDTAFTGNGMAYADGSRIKKGDIMSMVFDNQQDFTLKGNMLFDFFLISENNERIYLGQQNLTLKPNQAYHFEVHGTDIQDVELVRVR</sequence>
<evidence type="ECO:0000313" key="3">
    <source>
        <dbReference type="Proteomes" id="UP000006294"/>
    </source>
</evidence>
<evidence type="ECO:0000313" key="2">
    <source>
        <dbReference type="EMBL" id="BAM48322.1"/>
    </source>
</evidence>
<dbReference type="Proteomes" id="UP000006294">
    <property type="component" value="Chromosome"/>
</dbReference>
<dbReference type="EMBL" id="AP012050">
    <property type="protein sequence ID" value="BAM48322.1"/>
    <property type="molecule type" value="Genomic_DNA"/>
</dbReference>
<name>K0J4Q2_AMPXN</name>
<dbReference type="AlphaFoldDB" id="K0J4Q2"/>
<dbReference type="HOGENOM" id="CLU_1607420_0_0_9"/>
<keyword evidence="3" id="KW-1185">Reference proteome</keyword>
<dbReference type="STRING" id="698758.AXY_21900"/>
<organism evidence="2 3">
    <name type="scientific">Amphibacillus xylanus (strain ATCC 51415 / DSM 6626 / JCM 7361 / LMG 17667 / NBRC 15112 / Ep01)</name>
    <dbReference type="NCBI Taxonomy" id="698758"/>
    <lineage>
        <taxon>Bacteria</taxon>
        <taxon>Bacillati</taxon>
        <taxon>Bacillota</taxon>
        <taxon>Bacilli</taxon>
        <taxon>Bacillales</taxon>
        <taxon>Bacillaceae</taxon>
        <taxon>Amphibacillus</taxon>
    </lineage>
</organism>
<evidence type="ECO:0000256" key="1">
    <source>
        <dbReference type="SAM" id="Phobius"/>
    </source>
</evidence>
<keyword evidence="1" id="KW-1133">Transmembrane helix</keyword>